<dbReference type="Pfam" id="PF01920">
    <property type="entry name" value="Prefoldin_2"/>
    <property type="match status" value="1"/>
</dbReference>
<evidence type="ECO:0000256" key="1">
    <source>
        <dbReference type="ARBA" id="ARBA00008045"/>
    </source>
</evidence>
<evidence type="ECO:0000313" key="4">
    <source>
        <dbReference type="EMBL" id="KXN66767.1"/>
    </source>
</evidence>
<evidence type="ECO:0000256" key="3">
    <source>
        <dbReference type="SAM" id="Coils"/>
    </source>
</evidence>
<evidence type="ECO:0008006" key="6">
    <source>
        <dbReference type="Google" id="ProtNLM"/>
    </source>
</evidence>
<evidence type="ECO:0000313" key="5">
    <source>
        <dbReference type="Proteomes" id="UP000070444"/>
    </source>
</evidence>
<keyword evidence="2" id="KW-0143">Chaperone</keyword>
<dbReference type="GO" id="GO:0051082">
    <property type="term" value="F:unfolded protein binding"/>
    <property type="evidence" value="ECO:0007669"/>
    <property type="project" value="InterPro"/>
</dbReference>
<feature type="coiled-coil region" evidence="3">
    <location>
        <begin position="29"/>
        <end position="63"/>
    </location>
</feature>
<dbReference type="SUPFAM" id="SSF46579">
    <property type="entry name" value="Prefoldin"/>
    <property type="match status" value="1"/>
</dbReference>
<dbReference type="Proteomes" id="UP000070444">
    <property type="component" value="Unassembled WGS sequence"/>
</dbReference>
<dbReference type="AlphaFoldDB" id="A0A137NVJ0"/>
<dbReference type="PANTHER" id="PTHR21100:SF9">
    <property type="entry name" value="PREFOLDIN SUBUNIT 4"/>
    <property type="match status" value="1"/>
</dbReference>
<accession>A0A137NVJ0</accession>
<keyword evidence="5" id="KW-1185">Reference proteome</keyword>
<gene>
    <name evidence="4" type="ORF">CONCODRAFT_61482</name>
</gene>
<protein>
    <recommendedName>
        <fullName evidence="6">Prefoldin subunit 4</fullName>
    </recommendedName>
</protein>
<evidence type="ECO:0000256" key="2">
    <source>
        <dbReference type="ARBA" id="ARBA00023186"/>
    </source>
</evidence>
<reference evidence="4 5" key="1">
    <citation type="journal article" date="2015" name="Genome Biol. Evol.">
        <title>Phylogenomic analyses indicate that early fungi evolved digesting cell walls of algal ancestors of land plants.</title>
        <authorList>
            <person name="Chang Y."/>
            <person name="Wang S."/>
            <person name="Sekimoto S."/>
            <person name="Aerts A.L."/>
            <person name="Choi C."/>
            <person name="Clum A."/>
            <person name="LaButti K.M."/>
            <person name="Lindquist E.A."/>
            <person name="Yee Ngan C."/>
            <person name="Ohm R.A."/>
            <person name="Salamov A.A."/>
            <person name="Grigoriev I.V."/>
            <person name="Spatafora J.W."/>
            <person name="Berbee M.L."/>
        </authorList>
    </citation>
    <scope>NUCLEOTIDE SEQUENCE [LARGE SCALE GENOMIC DNA]</scope>
    <source>
        <strain evidence="4 5">NRRL 28638</strain>
    </source>
</reference>
<organism evidence="4 5">
    <name type="scientific">Conidiobolus coronatus (strain ATCC 28846 / CBS 209.66 / NRRL 28638)</name>
    <name type="common">Delacroixia coronata</name>
    <dbReference type="NCBI Taxonomy" id="796925"/>
    <lineage>
        <taxon>Eukaryota</taxon>
        <taxon>Fungi</taxon>
        <taxon>Fungi incertae sedis</taxon>
        <taxon>Zoopagomycota</taxon>
        <taxon>Entomophthoromycotina</taxon>
        <taxon>Entomophthoromycetes</taxon>
        <taxon>Entomophthorales</taxon>
        <taxon>Ancylistaceae</taxon>
        <taxon>Conidiobolus</taxon>
    </lineage>
</organism>
<proteinExistence type="inferred from homology"/>
<comment type="similarity">
    <text evidence="1">Belongs to the prefoldin subunit beta family.</text>
</comment>
<dbReference type="InterPro" id="IPR016661">
    <property type="entry name" value="PFDN4"/>
</dbReference>
<dbReference type="STRING" id="796925.A0A137NVJ0"/>
<dbReference type="GO" id="GO:0016272">
    <property type="term" value="C:prefoldin complex"/>
    <property type="evidence" value="ECO:0007669"/>
    <property type="project" value="InterPro"/>
</dbReference>
<dbReference type="PANTHER" id="PTHR21100">
    <property type="entry name" value="PREFOLDIN SUBUNIT 4"/>
    <property type="match status" value="1"/>
</dbReference>
<dbReference type="GO" id="GO:0005737">
    <property type="term" value="C:cytoplasm"/>
    <property type="evidence" value="ECO:0007669"/>
    <property type="project" value="TreeGrafter"/>
</dbReference>
<keyword evidence="3" id="KW-0175">Coiled coil</keyword>
<sequence length="77" mass="8949">MEIELLDDDELVRYQLNDIFIELKVEAARERSEKQLEASKTKLDELSDKTDSIRSKMDALKKVLYGKFGQSINLEVD</sequence>
<dbReference type="EMBL" id="KQ964691">
    <property type="protein sequence ID" value="KXN66767.1"/>
    <property type="molecule type" value="Genomic_DNA"/>
</dbReference>
<name>A0A137NVJ0_CONC2</name>
<dbReference type="GO" id="GO:0006457">
    <property type="term" value="P:protein folding"/>
    <property type="evidence" value="ECO:0007669"/>
    <property type="project" value="InterPro"/>
</dbReference>
<dbReference type="InterPro" id="IPR002777">
    <property type="entry name" value="PFD_beta-like"/>
</dbReference>
<dbReference type="OrthoDB" id="10250441at2759"/>